<name>A0A5P1EKT2_ASPOF</name>
<accession>A0A5P1EKT2</accession>
<keyword evidence="3" id="KW-0326">Glycosidase</keyword>
<sequence length="180" mass="19904">MDAFIFLKSRILPILLVLNLLSSELGLVRQGSTLGINYGQVANNLPSPERVYLLLSSLKITKTRIYDTNPQVLAAFANSSIELIVTVPNEAVTQLASDPNQALQWVNTNIKPYVPSTKITGIAVGNEIYTDDDSQNLMSDLVPAMQAIHQALVRHHPRFKCKFTSRVAKFISTLARVIQT</sequence>
<dbReference type="Proteomes" id="UP000243459">
    <property type="component" value="Chromosome 6"/>
</dbReference>
<evidence type="ECO:0008006" key="8">
    <source>
        <dbReference type="Google" id="ProtNLM"/>
    </source>
</evidence>
<dbReference type="InterPro" id="IPR044965">
    <property type="entry name" value="Glyco_hydro_17_plant"/>
</dbReference>
<dbReference type="Gramene" id="ONK66506">
    <property type="protein sequence ID" value="ONK66506"/>
    <property type="gene ID" value="A4U43_C06F8900"/>
</dbReference>
<reference evidence="7" key="1">
    <citation type="journal article" date="2017" name="Nat. Commun.">
        <title>The asparagus genome sheds light on the origin and evolution of a young Y chromosome.</title>
        <authorList>
            <person name="Harkess A."/>
            <person name="Zhou J."/>
            <person name="Xu C."/>
            <person name="Bowers J.E."/>
            <person name="Van der Hulst R."/>
            <person name="Ayyampalayam S."/>
            <person name="Mercati F."/>
            <person name="Riccardi P."/>
            <person name="McKain M.R."/>
            <person name="Kakrana A."/>
            <person name="Tang H."/>
            <person name="Ray J."/>
            <person name="Groenendijk J."/>
            <person name="Arikit S."/>
            <person name="Mathioni S.M."/>
            <person name="Nakano M."/>
            <person name="Shan H."/>
            <person name="Telgmann-Rauber A."/>
            <person name="Kanno A."/>
            <person name="Yue Z."/>
            <person name="Chen H."/>
            <person name="Li W."/>
            <person name="Chen Y."/>
            <person name="Xu X."/>
            <person name="Zhang Y."/>
            <person name="Luo S."/>
            <person name="Chen H."/>
            <person name="Gao J."/>
            <person name="Mao Z."/>
            <person name="Pires J.C."/>
            <person name="Luo M."/>
            <person name="Kudrna D."/>
            <person name="Wing R.A."/>
            <person name="Meyers B.C."/>
            <person name="Yi K."/>
            <person name="Kong H."/>
            <person name="Lavrijsen P."/>
            <person name="Sunseri F."/>
            <person name="Falavigna A."/>
            <person name="Ye Y."/>
            <person name="Leebens-Mack J.H."/>
            <person name="Chen G."/>
        </authorList>
    </citation>
    <scope>NUCLEOTIDE SEQUENCE [LARGE SCALE GENOMIC DNA]</scope>
    <source>
        <strain evidence="7">cv. DH0086</strain>
    </source>
</reference>
<dbReference type="GO" id="GO:0004553">
    <property type="term" value="F:hydrolase activity, hydrolyzing O-glycosyl compounds"/>
    <property type="evidence" value="ECO:0007669"/>
    <property type="project" value="InterPro"/>
</dbReference>
<dbReference type="Gene3D" id="3.20.20.80">
    <property type="entry name" value="Glycosidases"/>
    <property type="match status" value="1"/>
</dbReference>
<protein>
    <recommendedName>
        <fullName evidence="8">Glucan endo-1,3-beta-D-glucosidase</fullName>
    </recommendedName>
</protein>
<feature type="chain" id="PRO_5024359541" description="Glucan endo-1,3-beta-D-glucosidase" evidence="5">
    <location>
        <begin position="31"/>
        <end position="180"/>
    </location>
</feature>
<dbReference type="Pfam" id="PF00332">
    <property type="entry name" value="Glyco_hydro_17"/>
    <property type="match status" value="1"/>
</dbReference>
<dbReference type="InterPro" id="IPR000490">
    <property type="entry name" value="Glyco_hydro_17"/>
</dbReference>
<evidence type="ECO:0000313" key="7">
    <source>
        <dbReference type="Proteomes" id="UP000243459"/>
    </source>
</evidence>
<gene>
    <name evidence="6" type="ORF">A4U43_C06F8900</name>
</gene>
<dbReference type="PANTHER" id="PTHR32227">
    <property type="entry name" value="GLUCAN ENDO-1,3-BETA-GLUCOSIDASE BG1-RELATED-RELATED"/>
    <property type="match status" value="1"/>
</dbReference>
<dbReference type="EMBL" id="CM007386">
    <property type="protein sequence ID" value="ONK66506.1"/>
    <property type="molecule type" value="Genomic_DNA"/>
</dbReference>
<evidence type="ECO:0000256" key="4">
    <source>
        <dbReference type="RuleBase" id="RU004335"/>
    </source>
</evidence>
<keyword evidence="7" id="KW-1185">Reference proteome</keyword>
<dbReference type="AlphaFoldDB" id="A0A5P1EKT2"/>
<comment type="similarity">
    <text evidence="1 4">Belongs to the glycosyl hydrolase 17 family.</text>
</comment>
<evidence type="ECO:0000256" key="5">
    <source>
        <dbReference type="SAM" id="SignalP"/>
    </source>
</evidence>
<evidence type="ECO:0000256" key="1">
    <source>
        <dbReference type="ARBA" id="ARBA00008773"/>
    </source>
</evidence>
<keyword evidence="2" id="KW-0378">Hydrolase</keyword>
<proteinExistence type="inferred from homology"/>
<evidence type="ECO:0000313" key="6">
    <source>
        <dbReference type="EMBL" id="ONK66506.1"/>
    </source>
</evidence>
<dbReference type="OMA" id="ILCCANI"/>
<keyword evidence="5" id="KW-0732">Signal</keyword>
<dbReference type="InterPro" id="IPR017853">
    <property type="entry name" value="GH"/>
</dbReference>
<feature type="signal peptide" evidence="5">
    <location>
        <begin position="1"/>
        <end position="30"/>
    </location>
</feature>
<evidence type="ECO:0000256" key="3">
    <source>
        <dbReference type="ARBA" id="ARBA00023295"/>
    </source>
</evidence>
<dbReference type="SUPFAM" id="SSF51445">
    <property type="entry name" value="(Trans)glycosidases"/>
    <property type="match status" value="1"/>
</dbReference>
<evidence type="ECO:0000256" key="2">
    <source>
        <dbReference type="ARBA" id="ARBA00022801"/>
    </source>
</evidence>
<organism evidence="6 7">
    <name type="scientific">Asparagus officinalis</name>
    <name type="common">Garden asparagus</name>
    <dbReference type="NCBI Taxonomy" id="4686"/>
    <lineage>
        <taxon>Eukaryota</taxon>
        <taxon>Viridiplantae</taxon>
        <taxon>Streptophyta</taxon>
        <taxon>Embryophyta</taxon>
        <taxon>Tracheophyta</taxon>
        <taxon>Spermatophyta</taxon>
        <taxon>Magnoliopsida</taxon>
        <taxon>Liliopsida</taxon>
        <taxon>Asparagales</taxon>
        <taxon>Asparagaceae</taxon>
        <taxon>Asparagoideae</taxon>
        <taxon>Asparagus</taxon>
    </lineage>
</organism>
<dbReference type="GO" id="GO:0005975">
    <property type="term" value="P:carbohydrate metabolic process"/>
    <property type="evidence" value="ECO:0007669"/>
    <property type="project" value="InterPro"/>
</dbReference>